<dbReference type="GeneID" id="113113435"/>
<sequence length="74" mass="8242">MPKSKKTDRDAKDEPQRRSARLLTRPAPVKAGPKPKKTAKKDKAATVKKEDKKSKVKAKESSESTANEENHSEN</sequence>
<feature type="compositionally biased region" description="Basic and acidic residues" evidence="5">
    <location>
        <begin position="1"/>
        <end position="17"/>
    </location>
</feature>
<evidence type="ECO:0000256" key="1">
    <source>
        <dbReference type="ARBA" id="ARBA00004123"/>
    </source>
</evidence>
<dbReference type="KEGG" id="caua:113113435"/>
<protein>
    <submittedName>
        <fullName evidence="7">Non-histone chromosomal protein HMG-14A-like</fullName>
    </submittedName>
</protein>
<evidence type="ECO:0000313" key="7">
    <source>
        <dbReference type="RefSeq" id="XP_026135399.1"/>
    </source>
</evidence>
<accession>A0A6P6QPD5</accession>
<dbReference type="SMART" id="SM00527">
    <property type="entry name" value="HMG17"/>
    <property type="match status" value="1"/>
</dbReference>
<evidence type="ECO:0000256" key="2">
    <source>
        <dbReference type="ARBA" id="ARBA00007696"/>
    </source>
</evidence>
<feature type="compositionally biased region" description="Basic and acidic residues" evidence="5">
    <location>
        <begin position="41"/>
        <end position="74"/>
    </location>
</feature>
<gene>
    <name evidence="7" type="primary">LOC113113435</name>
</gene>
<comment type="subcellular location">
    <subcellularLocation>
        <location evidence="1">Nucleus</location>
    </subcellularLocation>
</comment>
<dbReference type="GO" id="GO:0000785">
    <property type="term" value="C:chromatin"/>
    <property type="evidence" value="ECO:0007669"/>
    <property type="project" value="InterPro"/>
</dbReference>
<reference evidence="7" key="1">
    <citation type="submission" date="2025-08" db="UniProtKB">
        <authorList>
            <consortium name="RefSeq"/>
        </authorList>
    </citation>
    <scope>IDENTIFICATION</scope>
    <source>
        <strain evidence="7">Wakin</strain>
        <tissue evidence="7">Muscle</tissue>
    </source>
</reference>
<keyword evidence="6" id="KW-1185">Reference proteome</keyword>
<evidence type="ECO:0000256" key="4">
    <source>
        <dbReference type="ARBA" id="ARBA00023242"/>
    </source>
</evidence>
<evidence type="ECO:0000256" key="3">
    <source>
        <dbReference type="ARBA" id="ARBA00023125"/>
    </source>
</evidence>
<evidence type="ECO:0000313" key="6">
    <source>
        <dbReference type="Proteomes" id="UP000515129"/>
    </source>
</evidence>
<dbReference type="AlphaFoldDB" id="A0A6P6QPD5"/>
<comment type="similarity">
    <text evidence="2">Belongs to the HMGN family.</text>
</comment>
<name>A0A6P6QPD5_CARAU</name>
<dbReference type="InterPro" id="IPR000079">
    <property type="entry name" value="HMGN_fam"/>
</dbReference>
<dbReference type="PRINTS" id="PR00925">
    <property type="entry name" value="NONHISHMG17"/>
</dbReference>
<keyword evidence="4" id="KW-0539">Nucleus</keyword>
<evidence type="ECO:0000256" key="5">
    <source>
        <dbReference type="SAM" id="MobiDB-lite"/>
    </source>
</evidence>
<dbReference type="GO" id="GO:0005634">
    <property type="term" value="C:nucleus"/>
    <property type="evidence" value="ECO:0007669"/>
    <property type="project" value="UniProtKB-SubCell"/>
</dbReference>
<feature type="region of interest" description="Disordered" evidence="5">
    <location>
        <begin position="1"/>
        <end position="74"/>
    </location>
</feature>
<proteinExistence type="inferred from homology"/>
<dbReference type="Proteomes" id="UP000515129">
    <property type="component" value="Chromosome 14"/>
</dbReference>
<keyword evidence="3" id="KW-0238">DNA-binding</keyword>
<organism evidence="6 7">
    <name type="scientific">Carassius auratus</name>
    <name type="common">Goldfish</name>
    <dbReference type="NCBI Taxonomy" id="7957"/>
    <lineage>
        <taxon>Eukaryota</taxon>
        <taxon>Metazoa</taxon>
        <taxon>Chordata</taxon>
        <taxon>Craniata</taxon>
        <taxon>Vertebrata</taxon>
        <taxon>Euteleostomi</taxon>
        <taxon>Actinopterygii</taxon>
        <taxon>Neopterygii</taxon>
        <taxon>Teleostei</taxon>
        <taxon>Ostariophysi</taxon>
        <taxon>Cypriniformes</taxon>
        <taxon>Cyprinidae</taxon>
        <taxon>Cyprininae</taxon>
        <taxon>Carassius</taxon>
    </lineage>
</organism>
<dbReference type="RefSeq" id="XP_026135399.1">
    <property type="nucleotide sequence ID" value="XM_026279614.1"/>
</dbReference>
<dbReference type="GO" id="GO:0031492">
    <property type="term" value="F:nucleosomal DNA binding"/>
    <property type="evidence" value="ECO:0007669"/>
    <property type="project" value="InterPro"/>
</dbReference>
<dbReference type="Pfam" id="PF01101">
    <property type="entry name" value="HMG14_17"/>
    <property type="match status" value="1"/>
</dbReference>